<dbReference type="Gene3D" id="3.40.50.200">
    <property type="entry name" value="Peptidase S8/S53 domain"/>
    <property type="match status" value="1"/>
</dbReference>
<dbReference type="Pfam" id="PF00082">
    <property type="entry name" value="Peptidase_S8"/>
    <property type="match status" value="1"/>
</dbReference>
<evidence type="ECO:0000259" key="6">
    <source>
        <dbReference type="PROSITE" id="PS51212"/>
    </source>
</evidence>
<evidence type="ECO:0000313" key="7">
    <source>
        <dbReference type="EMBL" id="KAK6544772.1"/>
    </source>
</evidence>
<dbReference type="GO" id="GO:0006508">
    <property type="term" value="P:proteolysis"/>
    <property type="evidence" value="ECO:0007669"/>
    <property type="project" value="UniProtKB-KW"/>
</dbReference>
<feature type="domain" description="WSC" evidence="6">
    <location>
        <begin position="76"/>
        <end position="165"/>
    </location>
</feature>
<evidence type="ECO:0000256" key="2">
    <source>
        <dbReference type="ARBA" id="ARBA00022737"/>
    </source>
</evidence>
<keyword evidence="2" id="KW-0677">Repeat</keyword>
<evidence type="ECO:0000256" key="5">
    <source>
        <dbReference type="SAM" id="MobiDB-lite"/>
    </source>
</evidence>
<reference evidence="7 8" key="1">
    <citation type="submission" date="2019-10" db="EMBL/GenBank/DDBJ databases">
        <authorList>
            <person name="Palmer J.M."/>
        </authorList>
    </citation>
    <scope>NUCLEOTIDE SEQUENCE [LARGE SCALE GENOMIC DNA]</scope>
    <source>
        <strain evidence="7 8">TWF694</strain>
    </source>
</reference>
<dbReference type="PANTHER" id="PTHR45964">
    <property type="entry name" value="WSCD FAMILY MEMBER CG9164"/>
    <property type="match status" value="1"/>
</dbReference>
<evidence type="ECO:0000256" key="4">
    <source>
        <dbReference type="ARBA" id="ARBA00022825"/>
    </source>
</evidence>
<dbReference type="EMBL" id="JAVHJO010000001">
    <property type="protein sequence ID" value="KAK6544772.1"/>
    <property type="molecule type" value="Genomic_DNA"/>
</dbReference>
<feature type="compositionally biased region" description="Polar residues" evidence="5">
    <location>
        <begin position="164"/>
        <end position="174"/>
    </location>
</feature>
<feature type="region of interest" description="Disordered" evidence="5">
    <location>
        <begin position="537"/>
        <end position="562"/>
    </location>
</feature>
<gene>
    <name evidence="7" type="ORF">TWF694_001455</name>
</gene>
<accession>A0AAV9XRN3</accession>
<feature type="region of interest" description="Disordered" evidence="5">
    <location>
        <begin position="164"/>
        <end position="200"/>
    </location>
</feature>
<proteinExistence type="predicted"/>
<dbReference type="GO" id="GO:0004252">
    <property type="term" value="F:serine-type endopeptidase activity"/>
    <property type="evidence" value="ECO:0007669"/>
    <property type="project" value="InterPro"/>
</dbReference>
<dbReference type="AlphaFoldDB" id="A0AAV9XRN3"/>
<dbReference type="InterPro" id="IPR002889">
    <property type="entry name" value="WSC_carb-bd"/>
</dbReference>
<feature type="region of interest" description="Disordered" evidence="5">
    <location>
        <begin position="644"/>
        <end position="681"/>
    </location>
</feature>
<dbReference type="SMART" id="SM00321">
    <property type="entry name" value="WSC"/>
    <property type="match status" value="3"/>
</dbReference>
<organism evidence="7 8">
    <name type="scientific">Orbilia ellipsospora</name>
    <dbReference type="NCBI Taxonomy" id="2528407"/>
    <lineage>
        <taxon>Eukaryota</taxon>
        <taxon>Fungi</taxon>
        <taxon>Dikarya</taxon>
        <taxon>Ascomycota</taxon>
        <taxon>Pezizomycotina</taxon>
        <taxon>Orbiliomycetes</taxon>
        <taxon>Orbiliales</taxon>
        <taxon>Orbiliaceae</taxon>
        <taxon>Orbilia</taxon>
    </lineage>
</organism>
<comment type="caution">
    <text evidence="7">The sequence shown here is derived from an EMBL/GenBank/DDBJ whole genome shotgun (WGS) entry which is preliminary data.</text>
</comment>
<feature type="compositionally biased region" description="Low complexity" evidence="5">
    <location>
        <begin position="540"/>
        <end position="562"/>
    </location>
</feature>
<feature type="compositionally biased region" description="Low complexity" evidence="5">
    <location>
        <begin position="182"/>
        <end position="200"/>
    </location>
</feature>
<keyword evidence="4" id="KW-0720">Serine protease</keyword>
<dbReference type="InterPro" id="IPR036852">
    <property type="entry name" value="Peptidase_S8/S53_dom_sf"/>
</dbReference>
<dbReference type="InterPro" id="IPR015500">
    <property type="entry name" value="Peptidase_S8_subtilisin-rel"/>
</dbReference>
<sequence>MTVAKCVAIASAYKYAGVEYGVECHYGNTLASTSIQEDSGCDMACGGLASELCGGGNRMNLYTNTAYIDPEAILQDWTYSGCYTDGPDARGLENSFYDYNGMTIERCLDMGKTFAYAAVEYYGECYWGNSLASTSMEALGCDTPCAGNGNQNCGGGNRMALYSNKNISPQNSLPASPPPSSTTTMTTTTAPPPTTTTTAVTTTTTTTTTPVITTTTTTPVVTTTMTTTTTQATTTTTTTTTAVTTTPAPTTTTLTTTTAAVTTTTPGIIPTMNPGIGNFTAKGCYFDDCSFHVLPTQGTPDDSTVADCLALAAAGPYRYAGVEEGGECWFGDDLAPDSNLLDLSECPIACDDNEQELCGGTCRMILYESPYYVKQEYDDPELIAALEALYDLMNQLGLSAQDLVEAIAANEAANQKRDVESGLLEKRITIQLLIDAFARFDDLSTSSINAIANYWRVLMSGHASTYTRIDTEGVTTGFQTVLSNAVGILSFLRGIVSLGISEIVGQAASLGLLNTKTAFFGTALAVTVLAVLKGEKSTPTQTLDPPTETSTTTPTPTSSTDPLIVYCSPGTTDQQYTDVWNIPKILDPRSFKMDYPQMDYRAMLVWADRDDYAAFKIHGSVEDMMWDLKFPTDASETALPVDTTKKRDTNNTTRTERKLEKARENVPRAAGDTNNGLSTNQPNIFSQQLAPAGLNWINSFQMWTTVSGRYYDSPYLFTNVQKGTGSWIYVIDDDMDQIHWDYDDLTIERIPSGLWSASNARWRSHGTCCASLAFGKTASVAKGASKVLVSMKNLREAQAAQANGGEELDDDNWVSTFLVSFLACAADIESKPERVARATLVTDGGAQLWTAAFTMFRQTGTMFITAAGNGGEEDISELFPQNFGGRVTPMIVVGNNQLDNVRWYESQYRDKYDSGLLTIYAVGTEAYCADTEDSGDSGFRRWTGTSMATAYVAGVVASLISDPVEIPGLGLNINNLDDLPAYTMRVKARLLQMAAQVKGTNFPADGDTPNVPRVAYGPAIPCLTGDFQQNPRNPPFVPNDNLGANPRFELEVPINGVNYKLDTFVQVTQGNTMLIDMLNVEGRQCINRT</sequence>
<evidence type="ECO:0000256" key="1">
    <source>
        <dbReference type="ARBA" id="ARBA00022670"/>
    </source>
</evidence>
<keyword evidence="8" id="KW-1185">Reference proteome</keyword>
<feature type="domain" description="WSC" evidence="6">
    <location>
        <begin position="278"/>
        <end position="370"/>
    </location>
</feature>
<evidence type="ECO:0000313" key="8">
    <source>
        <dbReference type="Proteomes" id="UP001365542"/>
    </source>
</evidence>
<dbReference type="InterPro" id="IPR051589">
    <property type="entry name" value="Sialate-O-sulfotransferase"/>
</dbReference>
<keyword evidence="3" id="KW-0378">Hydrolase</keyword>
<feature type="compositionally biased region" description="Basic and acidic residues" evidence="5">
    <location>
        <begin position="644"/>
        <end position="666"/>
    </location>
</feature>
<name>A0AAV9XRN3_9PEZI</name>
<evidence type="ECO:0000256" key="3">
    <source>
        <dbReference type="ARBA" id="ARBA00022801"/>
    </source>
</evidence>
<dbReference type="InterPro" id="IPR000209">
    <property type="entry name" value="Peptidase_S8/S53_dom"/>
</dbReference>
<dbReference type="PANTHER" id="PTHR45964:SF9">
    <property type="entry name" value="SULFOTRANSFERASE"/>
    <property type="match status" value="1"/>
</dbReference>
<keyword evidence="1" id="KW-0645">Protease</keyword>
<dbReference type="PROSITE" id="PS51212">
    <property type="entry name" value="WSC"/>
    <property type="match status" value="3"/>
</dbReference>
<dbReference type="SUPFAM" id="SSF52743">
    <property type="entry name" value="Subtilisin-like"/>
    <property type="match status" value="1"/>
</dbReference>
<dbReference type="Pfam" id="PF01822">
    <property type="entry name" value="WSC"/>
    <property type="match status" value="3"/>
</dbReference>
<feature type="compositionally biased region" description="Polar residues" evidence="5">
    <location>
        <begin position="672"/>
        <end position="681"/>
    </location>
</feature>
<dbReference type="PRINTS" id="PR00723">
    <property type="entry name" value="SUBTILISIN"/>
</dbReference>
<protein>
    <recommendedName>
        <fullName evidence="6">WSC domain-containing protein</fullName>
    </recommendedName>
</protein>
<feature type="domain" description="WSC" evidence="6">
    <location>
        <begin position="1"/>
        <end position="65"/>
    </location>
</feature>
<dbReference type="Proteomes" id="UP001365542">
    <property type="component" value="Unassembled WGS sequence"/>
</dbReference>